<evidence type="ECO:0000313" key="4">
    <source>
        <dbReference type="Proteomes" id="UP000683557"/>
    </source>
</evidence>
<evidence type="ECO:0000313" key="3">
    <source>
        <dbReference type="EMBL" id="QWV92766.1"/>
    </source>
</evidence>
<proteinExistence type="predicted"/>
<feature type="domain" description="Glycosyl transferase family 1" evidence="1">
    <location>
        <begin position="217"/>
        <end position="382"/>
    </location>
</feature>
<dbReference type="Pfam" id="PF00534">
    <property type="entry name" value="Glycos_transf_1"/>
    <property type="match status" value="1"/>
</dbReference>
<dbReference type="InterPro" id="IPR001296">
    <property type="entry name" value="Glyco_trans_1"/>
</dbReference>
<name>A0ABX8J435_9BACT</name>
<accession>A0ABX8J435</accession>
<reference evidence="3 4" key="1">
    <citation type="submission" date="2021-06" db="EMBL/GenBank/DDBJ databases">
        <title>Gemonas diversity in paddy soil.</title>
        <authorList>
            <person name="Liu G."/>
        </authorList>
    </citation>
    <scope>NUCLEOTIDE SEQUENCE [LARGE SCALE GENOMIC DNA]</scope>
    <source>
        <strain evidence="3 4">RG10</strain>
    </source>
</reference>
<keyword evidence="4" id="KW-1185">Reference proteome</keyword>
<gene>
    <name evidence="3" type="ORF">KP004_16525</name>
</gene>
<sequence length="406" mass="45098">MKIILFTENYYRGGLDTFTATLINAWPDDDEFVLVSNREYPGADAVGDRLRRPCSFVAYDFTTYAGWAHYTRKNRVVNAVRLAASPLLRYLFLAHEVILLRKLFAQLQGERLLIINGGYPGGDACRAAGIAWGLFSGKPCSIHSFHSLATSSRLYTRAQENAVDAILVKKTKAFVTVSQAAAASMSVRDKIPMDKVSYIYNGIEGPLQEAVAEREFDIRRDLGLSKAAPLCLMLGAYHPHKGHAFLLEAFRVVMDAIPQAHFLMCGYGNKEEVAVVQSEVDRLGLAGRVHLLGFRDDAMELLAQCDVLLVGSQEFESFGLTCVEAMARRVPVVATKVGGLPEVVVDGEGGFCTERDDVDSYAAHVINLLRDEKLRKEQGEKGFSRYLQHFTAQRMAREYAELLKSE</sequence>
<dbReference type="CDD" id="cd03801">
    <property type="entry name" value="GT4_PimA-like"/>
    <property type="match status" value="1"/>
</dbReference>
<feature type="domain" description="Glycosyltransferase subfamily 4-like N-terminal" evidence="2">
    <location>
        <begin position="62"/>
        <end position="203"/>
    </location>
</feature>
<dbReference type="Proteomes" id="UP000683557">
    <property type="component" value="Chromosome"/>
</dbReference>
<dbReference type="EMBL" id="CP076723">
    <property type="protein sequence ID" value="QWV92766.1"/>
    <property type="molecule type" value="Genomic_DNA"/>
</dbReference>
<dbReference type="InterPro" id="IPR028098">
    <property type="entry name" value="Glyco_trans_4-like_N"/>
</dbReference>
<protein>
    <submittedName>
        <fullName evidence="3">Glycosyltransferase family 4 protein</fullName>
    </submittedName>
</protein>
<evidence type="ECO:0000259" key="2">
    <source>
        <dbReference type="Pfam" id="PF13439"/>
    </source>
</evidence>
<dbReference type="Pfam" id="PF13439">
    <property type="entry name" value="Glyco_transf_4"/>
    <property type="match status" value="1"/>
</dbReference>
<organism evidence="3 4">
    <name type="scientific">Geomonas oryzisoli</name>
    <dbReference type="NCBI Taxonomy" id="2847992"/>
    <lineage>
        <taxon>Bacteria</taxon>
        <taxon>Pseudomonadati</taxon>
        <taxon>Thermodesulfobacteriota</taxon>
        <taxon>Desulfuromonadia</taxon>
        <taxon>Geobacterales</taxon>
        <taxon>Geobacteraceae</taxon>
        <taxon>Geomonas</taxon>
    </lineage>
</organism>
<dbReference type="RefSeq" id="WP_216799527.1">
    <property type="nucleotide sequence ID" value="NZ_CP076723.1"/>
</dbReference>
<dbReference type="PANTHER" id="PTHR12526">
    <property type="entry name" value="GLYCOSYLTRANSFERASE"/>
    <property type="match status" value="1"/>
</dbReference>
<evidence type="ECO:0000259" key="1">
    <source>
        <dbReference type="Pfam" id="PF00534"/>
    </source>
</evidence>